<dbReference type="InterPro" id="IPR036249">
    <property type="entry name" value="Thioredoxin-like_sf"/>
</dbReference>
<gene>
    <name evidence="3" type="ORF">MNBD_GAMMA22-971</name>
</gene>
<evidence type="ECO:0000313" key="3">
    <source>
        <dbReference type="EMBL" id="VAX00943.1"/>
    </source>
</evidence>
<dbReference type="Gene3D" id="1.20.1050.10">
    <property type="match status" value="1"/>
</dbReference>
<dbReference type="InterPro" id="IPR004045">
    <property type="entry name" value="Glutathione_S-Trfase_N"/>
</dbReference>
<organism evidence="3">
    <name type="scientific">hydrothermal vent metagenome</name>
    <dbReference type="NCBI Taxonomy" id="652676"/>
    <lineage>
        <taxon>unclassified sequences</taxon>
        <taxon>metagenomes</taxon>
        <taxon>ecological metagenomes</taxon>
    </lineage>
</organism>
<dbReference type="Gene3D" id="3.40.30.10">
    <property type="entry name" value="Glutaredoxin"/>
    <property type="match status" value="1"/>
</dbReference>
<dbReference type="EC" id="2.5.1.18" evidence="3"/>
<dbReference type="Pfam" id="PF00043">
    <property type="entry name" value="GST_C"/>
    <property type="match status" value="1"/>
</dbReference>
<sequence length="208" mass="23028">MINLYTNSDSPNAQKIAIMLAETKLPANLVNIDLTGQVAAPVEFTALSPKGSVPAIVDTKTGIKLFESTAILLYLAKKSDMLMPSDSAKQAEVMEWLMFEASRIAPSAGAWFNFKVIAPNERGDGLAYHASELEQAAVIINQRLENREYICDNFSVVDVALYPWVYFLTEFVGLSKVKLPHLMHWAENLAQRESVIRGCENHLNVKAA</sequence>
<dbReference type="InterPro" id="IPR036282">
    <property type="entry name" value="Glutathione-S-Trfase_C_sf"/>
</dbReference>
<keyword evidence="3" id="KW-0808">Transferase</keyword>
<evidence type="ECO:0000259" key="1">
    <source>
        <dbReference type="PROSITE" id="PS50404"/>
    </source>
</evidence>
<evidence type="ECO:0000259" key="2">
    <source>
        <dbReference type="PROSITE" id="PS50405"/>
    </source>
</evidence>
<dbReference type="PROSITE" id="PS50405">
    <property type="entry name" value="GST_CTER"/>
    <property type="match status" value="1"/>
</dbReference>
<dbReference type="Pfam" id="PF02798">
    <property type="entry name" value="GST_N"/>
    <property type="match status" value="1"/>
</dbReference>
<dbReference type="EMBL" id="UOFS01000046">
    <property type="protein sequence ID" value="VAX00943.1"/>
    <property type="molecule type" value="Genomic_DNA"/>
</dbReference>
<dbReference type="InterPro" id="IPR004046">
    <property type="entry name" value="GST_C"/>
</dbReference>
<dbReference type="AlphaFoldDB" id="A0A3B1ALT2"/>
<accession>A0A3B1ALT2</accession>
<feature type="domain" description="GST N-terminal" evidence="1">
    <location>
        <begin position="1"/>
        <end position="83"/>
    </location>
</feature>
<dbReference type="GO" id="GO:0004364">
    <property type="term" value="F:glutathione transferase activity"/>
    <property type="evidence" value="ECO:0007669"/>
    <property type="project" value="UniProtKB-EC"/>
</dbReference>
<dbReference type="PROSITE" id="PS50404">
    <property type="entry name" value="GST_NTER"/>
    <property type="match status" value="1"/>
</dbReference>
<dbReference type="PANTHER" id="PTHR44051:SF8">
    <property type="entry name" value="GLUTATHIONE S-TRANSFERASE GSTA"/>
    <property type="match status" value="1"/>
</dbReference>
<dbReference type="SUPFAM" id="SSF52833">
    <property type="entry name" value="Thioredoxin-like"/>
    <property type="match status" value="1"/>
</dbReference>
<dbReference type="SUPFAM" id="SSF47616">
    <property type="entry name" value="GST C-terminal domain-like"/>
    <property type="match status" value="1"/>
</dbReference>
<dbReference type="InterPro" id="IPR040079">
    <property type="entry name" value="Glutathione_S-Trfase"/>
</dbReference>
<dbReference type="SFLD" id="SFLDG00358">
    <property type="entry name" value="Main_(cytGST)"/>
    <property type="match status" value="1"/>
</dbReference>
<protein>
    <submittedName>
        <fullName evidence="3">Glutathione S-transferase</fullName>
        <ecNumber evidence="3">2.5.1.18</ecNumber>
    </submittedName>
</protein>
<feature type="domain" description="GST C-terminal" evidence="2">
    <location>
        <begin position="86"/>
        <end position="208"/>
    </location>
</feature>
<dbReference type="SFLD" id="SFLDS00019">
    <property type="entry name" value="Glutathione_Transferase_(cytos"/>
    <property type="match status" value="1"/>
</dbReference>
<dbReference type="InterPro" id="IPR010987">
    <property type="entry name" value="Glutathione-S-Trfase_C-like"/>
</dbReference>
<proteinExistence type="predicted"/>
<dbReference type="PANTHER" id="PTHR44051">
    <property type="entry name" value="GLUTATHIONE S-TRANSFERASE-RELATED"/>
    <property type="match status" value="1"/>
</dbReference>
<name>A0A3B1ALT2_9ZZZZ</name>
<reference evidence="3" key="1">
    <citation type="submission" date="2018-06" db="EMBL/GenBank/DDBJ databases">
        <authorList>
            <person name="Zhirakovskaya E."/>
        </authorList>
    </citation>
    <scope>NUCLEOTIDE SEQUENCE</scope>
</reference>